<dbReference type="VEuPathDB" id="VectorBase:AALB20_028805"/>
<dbReference type="OrthoDB" id="5803771at2759"/>
<evidence type="ECO:0008006" key="5">
    <source>
        <dbReference type="Google" id="ProtNLM"/>
    </source>
</evidence>
<feature type="compositionally biased region" description="Acidic residues" evidence="2">
    <location>
        <begin position="278"/>
        <end position="297"/>
    </location>
</feature>
<dbReference type="Proteomes" id="UP000069272">
    <property type="component" value="Chromosome 2L"/>
</dbReference>
<keyword evidence="4" id="KW-1185">Reference proteome</keyword>
<reference evidence="3" key="2">
    <citation type="submission" date="2022-08" db="UniProtKB">
        <authorList>
            <consortium name="EnsemblMetazoa"/>
        </authorList>
    </citation>
    <scope>IDENTIFICATION</scope>
    <source>
        <strain evidence="3">STECLA/ALBI9_A</strain>
    </source>
</reference>
<sequence length="484" mass="55243">MLNGFGYLKGYKTGNLVLYEGDPSESLFNPMDSGASGGGGAIGSLSVDFYSKRQFVKVNETVFVEEVKKRPILYDSGMRQNKRIKLRTEAWREVSQAVNLSVQECRKRWRSMRDAFLKQVRTKSEEERKCWVHYRLLEFLLPYIAQRQTPNAISSEEYEHDYDFVELDSENENDLYDGEPMTVSYVTEDGDELFQVLHTPSMPPLPDTALINVEDTDFTDGGEESCLNEAMLTTALIPQGAMLQEDQLSSLINRHSQDTDQYSRCAPVSEHNLIVMSEEEVESEGEGEDEEEEIEEMEVPHRQEEPQQTESRKKEDGEVTSFLYEEHLDSTLLSGEQPTTNSKDQCVAILSDALEYTGDGHEMDLEPDYQQLSTTKRCISDDVEEQSEPKRQCDRNTLPGFRIEEEDTSTISSHVAPVVPRLSEPTKESDARLGITDSDERFLLSCAPILQQLPAKKNHLARLKIQQLLYELQYDEKYNCEASN</sequence>
<evidence type="ECO:0000256" key="2">
    <source>
        <dbReference type="SAM" id="MobiDB-lite"/>
    </source>
</evidence>
<dbReference type="GeneID" id="118456322"/>
<dbReference type="Pfam" id="PF10545">
    <property type="entry name" value="MADF_DNA_bdg"/>
    <property type="match status" value="1"/>
</dbReference>
<dbReference type="EnsemblMetazoa" id="AALB001670-RA">
    <property type="protein sequence ID" value="AALB001670-PA"/>
    <property type="gene ID" value="AALB001670"/>
</dbReference>
<feature type="compositionally biased region" description="Basic and acidic residues" evidence="2">
    <location>
        <begin position="298"/>
        <end position="317"/>
    </location>
</feature>
<organism evidence="3 4">
    <name type="scientific">Anopheles albimanus</name>
    <name type="common">New world malaria mosquito</name>
    <dbReference type="NCBI Taxonomy" id="7167"/>
    <lineage>
        <taxon>Eukaryota</taxon>
        <taxon>Metazoa</taxon>
        <taxon>Ecdysozoa</taxon>
        <taxon>Arthropoda</taxon>
        <taxon>Hexapoda</taxon>
        <taxon>Insecta</taxon>
        <taxon>Pterygota</taxon>
        <taxon>Neoptera</taxon>
        <taxon>Endopterygota</taxon>
        <taxon>Diptera</taxon>
        <taxon>Nematocera</taxon>
        <taxon>Culicoidea</taxon>
        <taxon>Culicidae</taxon>
        <taxon>Anophelinae</taxon>
        <taxon>Anopheles</taxon>
    </lineage>
</organism>
<dbReference type="STRING" id="7167.A0A182F5C7"/>
<accession>A0A182F5C7</accession>
<dbReference type="PROSITE" id="PS51031">
    <property type="entry name" value="BESS"/>
    <property type="match status" value="1"/>
</dbReference>
<evidence type="ECO:0000256" key="1">
    <source>
        <dbReference type="PROSITE-ProRule" id="PRU00371"/>
    </source>
</evidence>
<feature type="region of interest" description="Disordered" evidence="2">
    <location>
        <begin position="278"/>
        <end position="317"/>
    </location>
</feature>
<evidence type="ECO:0000313" key="3">
    <source>
        <dbReference type="EnsemblMetazoa" id="AALB001670-PA"/>
    </source>
</evidence>
<dbReference type="InterPro" id="IPR039353">
    <property type="entry name" value="TF_Adf1"/>
</dbReference>
<comment type="subcellular location">
    <subcellularLocation>
        <location evidence="1">Nucleus</location>
    </subcellularLocation>
</comment>
<dbReference type="GO" id="GO:0006357">
    <property type="term" value="P:regulation of transcription by RNA polymerase II"/>
    <property type="evidence" value="ECO:0007669"/>
    <property type="project" value="TreeGrafter"/>
</dbReference>
<dbReference type="RefSeq" id="XP_035772864.1">
    <property type="nucleotide sequence ID" value="XM_035916971.1"/>
</dbReference>
<name>A0A182F5C7_ANOAL</name>
<feature type="region of interest" description="Disordered" evidence="2">
    <location>
        <begin position="404"/>
        <end position="431"/>
    </location>
</feature>
<reference evidence="3 4" key="1">
    <citation type="journal article" date="2017" name="G3 (Bethesda)">
        <title>The Physical Genome Mapping of Anopheles albimanus Corrected Scaffold Misassemblies and Identified Interarm Rearrangements in Genus Anopheles.</title>
        <authorList>
            <person name="Artemov G.N."/>
            <person name="Peery A.N."/>
            <person name="Jiang X."/>
            <person name="Tu Z."/>
            <person name="Stegniy V.N."/>
            <person name="Sharakhova M.V."/>
            <person name="Sharakhov I.V."/>
        </authorList>
    </citation>
    <scope>NUCLEOTIDE SEQUENCE [LARGE SCALE GENOMIC DNA]</scope>
    <source>
        <strain evidence="3 4">ALBI9_A</strain>
    </source>
</reference>
<dbReference type="AlphaFoldDB" id="A0A182F5C7"/>
<keyword evidence="1" id="KW-0539">Nucleus</keyword>
<dbReference type="InterPro" id="IPR004210">
    <property type="entry name" value="BESS_motif"/>
</dbReference>
<dbReference type="PANTHER" id="PTHR12243:SF67">
    <property type="entry name" value="COREPRESSOR OF PANGOLIN, ISOFORM A-RELATED"/>
    <property type="match status" value="1"/>
</dbReference>
<evidence type="ECO:0000313" key="4">
    <source>
        <dbReference type="Proteomes" id="UP000069272"/>
    </source>
</evidence>
<dbReference type="GO" id="GO:0003677">
    <property type="term" value="F:DNA binding"/>
    <property type="evidence" value="ECO:0007669"/>
    <property type="project" value="InterPro"/>
</dbReference>
<dbReference type="GO" id="GO:0005667">
    <property type="term" value="C:transcription regulator complex"/>
    <property type="evidence" value="ECO:0007669"/>
    <property type="project" value="TreeGrafter"/>
</dbReference>
<dbReference type="Pfam" id="PF02944">
    <property type="entry name" value="BESS"/>
    <property type="match status" value="1"/>
</dbReference>
<dbReference type="SMART" id="SM00595">
    <property type="entry name" value="MADF"/>
    <property type="match status" value="1"/>
</dbReference>
<dbReference type="InterPro" id="IPR006578">
    <property type="entry name" value="MADF-dom"/>
</dbReference>
<dbReference type="VEuPathDB" id="VectorBase:AALB001670"/>
<dbReference type="PROSITE" id="PS51029">
    <property type="entry name" value="MADF"/>
    <property type="match status" value="1"/>
</dbReference>
<proteinExistence type="predicted"/>
<dbReference type="KEGG" id="aali:118456322"/>
<dbReference type="GO" id="GO:0005634">
    <property type="term" value="C:nucleus"/>
    <property type="evidence" value="ECO:0007669"/>
    <property type="project" value="UniProtKB-SubCell"/>
</dbReference>
<dbReference type="PANTHER" id="PTHR12243">
    <property type="entry name" value="MADF DOMAIN TRANSCRIPTION FACTOR"/>
    <property type="match status" value="1"/>
</dbReference>
<protein>
    <recommendedName>
        <fullName evidence="5">MADF domain-containing protein</fullName>
    </recommendedName>
</protein>